<dbReference type="AlphaFoldDB" id="A0A8X6XF55"/>
<name>A0A8X6XF55_9ARAC</name>
<gene>
    <name evidence="1" type="ORF">TNIN_76141</name>
</gene>
<accession>A0A8X6XF55</accession>
<dbReference type="EMBL" id="BMAV01008167">
    <property type="protein sequence ID" value="GFY51535.1"/>
    <property type="molecule type" value="Genomic_DNA"/>
</dbReference>
<sequence length="160" mass="16836">MEVGTCDISWVVHYYSESSVLEDLKLINVGCGCTTPDLAGVGDGKVNCGGPLVGSRRDCGGFCGEGQEISTASYEVEKFVSTIVIFPAMRTPCSINGVEVSHDEAVSSISKDPLEVCDEVLGWRARRSVDAADGEFVASFDDYGCVFNGGGADIDAVVGY</sequence>
<proteinExistence type="predicted"/>
<organism evidence="1 2">
    <name type="scientific">Trichonephila inaurata madagascariensis</name>
    <dbReference type="NCBI Taxonomy" id="2747483"/>
    <lineage>
        <taxon>Eukaryota</taxon>
        <taxon>Metazoa</taxon>
        <taxon>Ecdysozoa</taxon>
        <taxon>Arthropoda</taxon>
        <taxon>Chelicerata</taxon>
        <taxon>Arachnida</taxon>
        <taxon>Araneae</taxon>
        <taxon>Araneomorphae</taxon>
        <taxon>Entelegynae</taxon>
        <taxon>Araneoidea</taxon>
        <taxon>Nephilidae</taxon>
        <taxon>Trichonephila</taxon>
        <taxon>Trichonephila inaurata</taxon>
    </lineage>
</organism>
<reference evidence="1" key="1">
    <citation type="submission" date="2020-08" db="EMBL/GenBank/DDBJ databases">
        <title>Multicomponent nature underlies the extraordinary mechanical properties of spider dragline silk.</title>
        <authorList>
            <person name="Kono N."/>
            <person name="Nakamura H."/>
            <person name="Mori M."/>
            <person name="Yoshida Y."/>
            <person name="Ohtoshi R."/>
            <person name="Malay A.D."/>
            <person name="Moran D.A.P."/>
            <person name="Tomita M."/>
            <person name="Numata K."/>
            <person name="Arakawa K."/>
        </authorList>
    </citation>
    <scope>NUCLEOTIDE SEQUENCE</scope>
</reference>
<protein>
    <submittedName>
        <fullName evidence="1">Uncharacterized protein</fullName>
    </submittedName>
</protein>
<dbReference type="Proteomes" id="UP000886998">
    <property type="component" value="Unassembled WGS sequence"/>
</dbReference>
<evidence type="ECO:0000313" key="1">
    <source>
        <dbReference type="EMBL" id="GFY51535.1"/>
    </source>
</evidence>
<evidence type="ECO:0000313" key="2">
    <source>
        <dbReference type="Proteomes" id="UP000886998"/>
    </source>
</evidence>
<keyword evidence="2" id="KW-1185">Reference proteome</keyword>
<comment type="caution">
    <text evidence="1">The sequence shown here is derived from an EMBL/GenBank/DDBJ whole genome shotgun (WGS) entry which is preliminary data.</text>
</comment>